<dbReference type="Proteomes" id="UP001241472">
    <property type="component" value="Unassembled WGS sequence"/>
</dbReference>
<dbReference type="InterPro" id="IPR029044">
    <property type="entry name" value="Nucleotide-diphossugar_trans"/>
</dbReference>
<evidence type="ECO:0000313" key="3">
    <source>
        <dbReference type="Proteomes" id="UP001241472"/>
    </source>
</evidence>
<dbReference type="RefSeq" id="WP_306832244.1">
    <property type="nucleotide sequence ID" value="NZ_JAUSRF010000003.1"/>
</dbReference>
<sequence length="271" mass="30402">MSDGSIAPAHLTVCVVVYKPDRQDLARTLASLSSAIAHAVDLDVSVTIVDNSPAPDLSSWLNENFAQLRSTLIEGHGNIGFGRANNLVLPDTGDFHLVLNPDVVMASDALGNAARFMQTHTNCLLLTPLARSGDGTRHYLCKRFPSVLDLALRGFAPRFIRDRFRSRLDRYEMRDVQKHGVYWNPPIVGGCFMFFRGHAVRKLGGFDDRYFLYFEDFDLSLRVGSEGDIAYAPDVTIVHGGGNASRKGIWHIYQFSKSAFSFYRRWGFKFF</sequence>
<dbReference type="PANTHER" id="PTHR43179">
    <property type="entry name" value="RHAMNOSYLTRANSFERASE WBBL"/>
    <property type="match status" value="1"/>
</dbReference>
<feature type="domain" description="Glycosyltransferase 2-like" evidence="1">
    <location>
        <begin position="12"/>
        <end position="167"/>
    </location>
</feature>
<comment type="caution">
    <text evidence="2">The sequence shown here is derived from an EMBL/GenBank/DDBJ whole genome shotgun (WGS) entry which is preliminary data.</text>
</comment>
<reference evidence="2 3" key="1">
    <citation type="submission" date="2023-07" db="EMBL/GenBank/DDBJ databases">
        <title>Sorghum-associated microbial communities from plants grown in Nebraska, USA.</title>
        <authorList>
            <person name="Schachtman D."/>
        </authorList>
    </citation>
    <scope>NUCLEOTIDE SEQUENCE [LARGE SCALE GENOMIC DNA]</scope>
    <source>
        <strain evidence="2 3">DS1307</strain>
    </source>
</reference>
<organism evidence="2 3">
    <name type="scientific">Neorhizobium huautlense</name>
    <dbReference type="NCBI Taxonomy" id="67774"/>
    <lineage>
        <taxon>Bacteria</taxon>
        <taxon>Pseudomonadati</taxon>
        <taxon>Pseudomonadota</taxon>
        <taxon>Alphaproteobacteria</taxon>
        <taxon>Hyphomicrobiales</taxon>
        <taxon>Rhizobiaceae</taxon>
        <taxon>Rhizobium/Agrobacterium group</taxon>
        <taxon>Neorhizobium</taxon>
    </lineage>
</organism>
<evidence type="ECO:0000259" key="1">
    <source>
        <dbReference type="Pfam" id="PF00535"/>
    </source>
</evidence>
<dbReference type="InterPro" id="IPR001173">
    <property type="entry name" value="Glyco_trans_2-like"/>
</dbReference>
<dbReference type="Gene3D" id="3.90.550.10">
    <property type="entry name" value="Spore Coat Polysaccharide Biosynthesis Protein SpsA, Chain A"/>
    <property type="match status" value="1"/>
</dbReference>
<accession>A0ABT9PQK8</accession>
<dbReference type="PANTHER" id="PTHR43179:SF10">
    <property type="entry name" value="GLYCOSYL TRANSFERASE"/>
    <property type="match status" value="1"/>
</dbReference>
<evidence type="ECO:0000313" key="2">
    <source>
        <dbReference type="EMBL" id="MDP9836495.1"/>
    </source>
</evidence>
<name>A0ABT9PQK8_9HYPH</name>
<gene>
    <name evidence="2" type="ORF">J2T09_001239</name>
</gene>
<dbReference type="SUPFAM" id="SSF53448">
    <property type="entry name" value="Nucleotide-diphospho-sugar transferases"/>
    <property type="match status" value="1"/>
</dbReference>
<protein>
    <submittedName>
        <fullName evidence="2">GT2 family glycosyltransferase</fullName>
    </submittedName>
</protein>
<keyword evidence="3" id="KW-1185">Reference proteome</keyword>
<dbReference type="Pfam" id="PF00535">
    <property type="entry name" value="Glycos_transf_2"/>
    <property type="match status" value="1"/>
</dbReference>
<proteinExistence type="predicted"/>
<dbReference type="EMBL" id="JAUSRF010000003">
    <property type="protein sequence ID" value="MDP9836495.1"/>
    <property type="molecule type" value="Genomic_DNA"/>
</dbReference>